<organism evidence="3 4">
    <name type="scientific">Bactrocera dorsalis</name>
    <name type="common">Oriental fruit fly</name>
    <name type="synonym">Dacus dorsalis</name>
    <dbReference type="NCBI Taxonomy" id="27457"/>
    <lineage>
        <taxon>Eukaryota</taxon>
        <taxon>Metazoa</taxon>
        <taxon>Ecdysozoa</taxon>
        <taxon>Arthropoda</taxon>
        <taxon>Hexapoda</taxon>
        <taxon>Insecta</taxon>
        <taxon>Pterygota</taxon>
        <taxon>Neoptera</taxon>
        <taxon>Endopterygota</taxon>
        <taxon>Diptera</taxon>
        <taxon>Brachycera</taxon>
        <taxon>Muscomorpha</taxon>
        <taxon>Tephritoidea</taxon>
        <taxon>Tephritidae</taxon>
        <taxon>Bactrocera</taxon>
        <taxon>Bactrocera</taxon>
    </lineage>
</organism>
<dbReference type="PANTHER" id="PTHR33053">
    <property type="entry name" value="PROTEIN, PUTATIVE-RELATED"/>
    <property type="match status" value="1"/>
</dbReference>
<gene>
    <name evidence="4" type="primary">LOC125777540</name>
</gene>
<accession>A0ABM3JHA4</accession>
<keyword evidence="2" id="KW-0472">Membrane</keyword>
<proteinExistence type="predicted"/>
<feature type="compositionally biased region" description="Basic and acidic residues" evidence="1">
    <location>
        <begin position="125"/>
        <end position="139"/>
    </location>
</feature>
<evidence type="ECO:0000313" key="4">
    <source>
        <dbReference type="RefSeq" id="XP_049308598.1"/>
    </source>
</evidence>
<sequence length="821" mass="93413">MVEANARLLTRRLHYFTLRVAYYHTLWAGFLPALYNWHTGKLYQSRFYLLYSAGVQLCFALGTPYIYKVGASIENTNVNVYKLNSINEWCSIMSSTGYSNSRERVKKYRFLKKFCDSNDNNSVDSSDKDIRDESTDSSDKNLLQAQKDKRSPNQANPSQDLEHCEESSSGVLQQDTSLESFAGCSSFMSVDDDDDNAIAPVSLGADAAPQQTDLMNSGIEIEAPQTLTEKIRQLTLDNIGSVSGFLEILRSEGHTEVPSTAHKLLGFNHRVKTKPMMAYKDQIGDFFYLGIRNGLDKRIDVNVYKEKNIRVLVHIDGLKVYHYSKGGLWPITMKLVTKKYTCSPYVVALFYGRSKPKNVSNFLGDFVDEAKKLILEGITIDGCKFNFEIIAIFADSPARAFLKCIKGPTAFYGCERCTVQGETLNRRRVYPDLKCALRTKENFVTQTDVNHHLRDKNTQQLLVSPLLQIPNFDPVKDFPLDIMHLLFLNVMKNLGEKWVKREKNNYKLSTQQLNEFSNLMNSMKDYVTAEFQRKEFDVEEIGQWKATKCSFLLLYAGGIVLQFVLDDDKYQHFLLLHVACRVLCSDKFITRGLPMAKILLHNFVQLVPIYYGEDSVIMTIHHLSHLCDDAAHFKTSLSHYSAFWGENFIGQLKDFASSRAKPLAQIVNRLSALDSSDSAKVRPRVAIRDVKPEKFPETIKISCEEYSSVKSVTYNDMILHAEEPNNVVELTTENIFVISKLWVKSKCHHSEKSTDDIYLDGFKLHSLNDVFDAPCASREIGIFAIDKLAGSHELVTIGTVKSKCLMMKIKEKYYAVSLLYS</sequence>
<evidence type="ECO:0000256" key="1">
    <source>
        <dbReference type="SAM" id="MobiDB-lite"/>
    </source>
</evidence>
<keyword evidence="2" id="KW-0812">Transmembrane</keyword>
<dbReference type="GeneID" id="125777540"/>
<dbReference type="RefSeq" id="XP_049308598.1">
    <property type="nucleotide sequence ID" value="XM_049452641.1"/>
</dbReference>
<protein>
    <submittedName>
        <fullName evidence="4">Uncharacterized protein LOC125777540</fullName>
    </submittedName>
</protein>
<name>A0ABM3JHA4_BACDO</name>
<evidence type="ECO:0000256" key="2">
    <source>
        <dbReference type="SAM" id="Phobius"/>
    </source>
</evidence>
<keyword evidence="3" id="KW-1185">Reference proteome</keyword>
<feature type="region of interest" description="Disordered" evidence="1">
    <location>
        <begin position="120"/>
        <end position="169"/>
    </location>
</feature>
<feature type="transmembrane region" description="Helical" evidence="2">
    <location>
        <begin position="20"/>
        <end position="37"/>
    </location>
</feature>
<reference evidence="4" key="1">
    <citation type="submission" date="2025-08" db="UniProtKB">
        <authorList>
            <consortium name="RefSeq"/>
        </authorList>
    </citation>
    <scope>IDENTIFICATION</scope>
    <source>
        <tissue evidence="4">Adult</tissue>
    </source>
</reference>
<dbReference type="Proteomes" id="UP001652620">
    <property type="component" value="Chromosome 3"/>
</dbReference>
<evidence type="ECO:0000313" key="3">
    <source>
        <dbReference type="Proteomes" id="UP001652620"/>
    </source>
</evidence>
<keyword evidence="2" id="KW-1133">Transmembrane helix</keyword>